<protein>
    <submittedName>
        <fullName evidence="1">Uncharacterized protein</fullName>
    </submittedName>
</protein>
<name>A0A934SV53_9BURK</name>
<comment type="caution">
    <text evidence="1">The sequence shown here is derived from an EMBL/GenBank/DDBJ whole genome shotgun (WGS) entry which is preliminary data.</text>
</comment>
<proteinExistence type="predicted"/>
<evidence type="ECO:0000313" key="1">
    <source>
        <dbReference type="EMBL" id="MBK4736159.1"/>
    </source>
</evidence>
<evidence type="ECO:0000313" key="2">
    <source>
        <dbReference type="Proteomes" id="UP000622890"/>
    </source>
</evidence>
<accession>A0A934SV53</accession>
<gene>
    <name evidence="1" type="ORF">JJB74_16170</name>
</gene>
<dbReference type="AlphaFoldDB" id="A0A934SV53"/>
<organism evidence="1 2">
    <name type="scientific">Noviherbaspirillum pedocola</name>
    <dbReference type="NCBI Taxonomy" id="2801341"/>
    <lineage>
        <taxon>Bacteria</taxon>
        <taxon>Pseudomonadati</taxon>
        <taxon>Pseudomonadota</taxon>
        <taxon>Betaproteobacteria</taxon>
        <taxon>Burkholderiales</taxon>
        <taxon>Oxalobacteraceae</taxon>
        <taxon>Noviherbaspirillum</taxon>
    </lineage>
</organism>
<dbReference type="EMBL" id="JAEPBG010000006">
    <property type="protein sequence ID" value="MBK4736159.1"/>
    <property type="molecule type" value="Genomic_DNA"/>
</dbReference>
<keyword evidence="2" id="KW-1185">Reference proteome</keyword>
<dbReference type="RefSeq" id="WP_200593323.1">
    <property type="nucleotide sequence ID" value="NZ_JAEPBG010000006.1"/>
</dbReference>
<sequence length="96" mass="10649">MASPSNIVLTQHATSGPYRNRFAPQISSVGADMRKRKEKSDSLFLWRKICEDSPTDFTARQTVSLRATPRALAPVAAAGLRSRSQVAELFTEIRND</sequence>
<dbReference type="Proteomes" id="UP000622890">
    <property type="component" value="Unassembled WGS sequence"/>
</dbReference>
<reference evidence="1" key="1">
    <citation type="submission" date="2021-01" db="EMBL/GenBank/DDBJ databases">
        <title>Genome sequence of strain Noviherbaspirillum sp. DKR-6.</title>
        <authorList>
            <person name="Chaudhary D.K."/>
        </authorList>
    </citation>
    <scope>NUCLEOTIDE SEQUENCE</scope>
    <source>
        <strain evidence="1">DKR-6</strain>
    </source>
</reference>